<accession>A0A381NPA9</accession>
<gene>
    <name evidence="1" type="ORF">METZ01_LOCUS9290</name>
</gene>
<sequence>MKNISNNAVIVSLPENKMELKIYTGLSR</sequence>
<protein>
    <submittedName>
        <fullName evidence="1">Uncharacterized protein</fullName>
    </submittedName>
</protein>
<reference evidence="1" key="1">
    <citation type="submission" date="2018-05" db="EMBL/GenBank/DDBJ databases">
        <authorList>
            <person name="Lanie J.A."/>
            <person name="Ng W.-L."/>
            <person name="Kazmierczak K.M."/>
            <person name="Andrzejewski T.M."/>
            <person name="Davidsen T.M."/>
            <person name="Wayne K.J."/>
            <person name="Tettelin H."/>
            <person name="Glass J.I."/>
            <person name="Rusch D."/>
            <person name="Podicherti R."/>
            <person name="Tsui H.-C.T."/>
            <person name="Winkler M.E."/>
        </authorList>
    </citation>
    <scope>NUCLEOTIDE SEQUENCE</scope>
</reference>
<name>A0A381NPA9_9ZZZZ</name>
<organism evidence="1">
    <name type="scientific">marine metagenome</name>
    <dbReference type="NCBI Taxonomy" id="408172"/>
    <lineage>
        <taxon>unclassified sequences</taxon>
        <taxon>metagenomes</taxon>
        <taxon>ecological metagenomes</taxon>
    </lineage>
</organism>
<dbReference type="EMBL" id="UINC01000500">
    <property type="protein sequence ID" value="SUZ56436.1"/>
    <property type="molecule type" value="Genomic_DNA"/>
</dbReference>
<proteinExistence type="predicted"/>
<dbReference type="AlphaFoldDB" id="A0A381NPA9"/>
<evidence type="ECO:0000313" key="1">
    <source>
        <dbReference type="EMBL" id="SUZ56436.1"/>
    </source>
</evidence>